<dbReference type="GO" id="GO:0003954">
    <property type="term" value="F:NADH dehydrogenase activity"/>
    <property type="evidence" value="ECO:0007669"/>
    <property type="project" value="TreeGrafter"/>
</dbReference>
<evidence type="ECO:0000259" key="8">
    <source>
        <dbReference type="Pfam" id="PF00361"/>
    </source>
</evidence>
<dbReference type="Proteomes" id="UP000244896">
    <property type="component" value="Chromosome"/>
</dbReference>
<dbReference type="OrthoDB" id="9807568at2"/>
<evidence type="ECO:0000256" key="1">
    <source>
        <dbReference type="ARBA" id="ARBA00004127"/>
    </source>
</evidence>
<comment type="similarity">
    <text evidence="2">Belongs to the complex I subunit 4 family.</text>
</comment>
<evidence type="ECO:0000313" key="9">
    <source>
        <dbReference type="EMBL" id="AWI07929.1"/>
    </source>
</evidence>
<feature type="transmembrane region" description="Helical" evidence="7">
    <location>
        <begin position="87"/>
        <end position="105"/>
    </location>
</feature>
<dbReference type="PRINTS" id="PR01437">
    <property type="entry name" value="NUOXDRDTASE4"/>
</dbReference>
<feature type="transmembrane region" description="Helical" evidence="7">
    <location>
        <begin position="117"/>
        <end position="135"/>
    </location>
</feature>
<evidence type="ECO:0000256" key="2">
    <source>
        <dbReference type="ARBA" id="ARBA00009025"/>
    </source>
</evidence>
<dbReference type="GO" id="GO:0008137">
    <property type="term" value="F:NADH dehydrogenase (ubiquinone) activity"/>
    <property type="evidence" value="ECO:0007669"/>
    <property type="project" value="InterPro"/>
</dbReference>
<feature type="transmembrane region" description="Helical" evidence="7">
    <location>
        <begin position="219"/>
        <end position="242"/>
    </location>
</feature>
<keyword evidence="5 7" id="KW-0472">Membrane</keyword>
<sequence>MNPFPIDLLLLSIATPLAAALIIAFGPSRKIAMFLAYIGFSVPALVAIYLVGKFAGMPLHHGYAYFTSYDLGLAAWGIKLTLGLNGISLGLFALAGIVGFAAGFYAIQSGAERLRQYLLLLLVMQGGLMGVFASVDIFFFYFFHEFALIATFIMVGVWGGRDRNYAAMMMTIYLTLGAMLSLAGLIAIYWTSGAANFDLIALREAITSQPLSAVVQKNVFGVLMFGFGILVSLFPLHSWAPLGYGAAPSSAAMLHAGVLKKFGLYGLVQIALPLIPSGAAHWSHTLAILALCNVVIIGFVTIAQTDLKQMIGYSSVMHMGYAFLGVAAMSTLGAGGVVLMMIAHGLSVALLFLLSTSIHHRTQTFDMASMGGLAKQAPLLSALFVAAIFASIGLPGFANFWGELTIFVALWGFSKWMTIAAVAGIIISAIYGLRAAARIFFGPPTETFAKVAAENPVTDLRWSERVPAFVLLAALVLVGVWPKIVTTPLNAQLTSATISQSAAPAAATAPQE</sequence>
<evidence type="ECO:0000256" key="3">
    <source>
        <dbReference type="ARBA" id="ARBA00022692"/>
    </source>
</evidence>
<organism evidence="9 10">
    <name type="scientific">Ereboglobus luteus</name>
    <dbReference type="NCBI Taxonomy" id="1796921"/>
    <lineage>
        <taxon>Bacteria</taxon>
        <taxon>Pseudomonadati</taxon>
        <taxon>Verrucomicrobiota</taxon>
        <taxon>Opitutia</taxon>
        <taxon>Opitutales</taxon>
        <taxon>Opitutaceae</taxon>
        <taxon>Ereboglobus</taxon>
    </lineage>
</organism>
<feature type="transmembrane region" description="Helical" evidence="7">
    <location>
        <begin position="310"/>
        <end position="332"/>
    </location>
</feature>
<gene>
    <name evidence="9" type="ORF">CKA38_00450</name>
</gene>
<protein>
    <submittedName>
        <fullName evidence="9">NADH-quinone oxidoreductase subunit N</fullName>
    </submittedName>
</protein>
<dbReference type="PANTHER" id="PTHR43507">
    <property type="entry name" value="NADH-UBIQUINONE OXIDOREDUCTASE CHAIN 4"/>
    <property type="match status" value="1"/>
</dbReference>
<dbReference type="GO" id="GO:0042773">
    <property type="term" value="P:ATP synthesis coupled electron transport"/>
    <property type="evidence" value="ECO:0007669"/>
    <property type="project" value="InterPro"/>
</dbReference>
<dbReference type="Pfam" id="PF00361">
    <property type="entry name" value="Proton_antipo_M"/>
    <property type="match status" value="1"/>
</dbReference>
<feature type="transmembrane region" description="Helical" evidence="7">
    <location>
        <begin position="262"/>
        <end position="280"/>
    </location>
</feature>
<dbReference type="KEGG" id="elut:CKA38_00450"/>
<dbReference type="AlphaFoldDB" id="A0A2U8DZ82"/>
<dbReference type="GO" id="GO:0016020">
    <property type="term" value="C:membrane"/>
    <property type="evidence" value="ECO:0007669"/>
    <property type="project" value="UniProtKB-SubCell"/>
</dbReference>
<feature type="transmembrane region" description="Helical" evidence="7">
    <location>
        <begin position="172"/>
        <end position="190"/>
    </location>
</feature>
<feature type="transmembrane region" description="Helical" evidence="7">
    <location>
        <begin position="413"/>
        <end position="433"/>
    </location>
</feature>
<name>A0A2U8DZ82_9BACT</name>
<evidence type="ECO:0000256" key="6">
    <source>
        <dbReference type="RuleBase" id="RU000320"/>
    </source>
</evidence>
<dbReference type="InterPro" id="IPR001750">
    <property type="entry name" value="ND/Mrp_TM"/>
</dbReference>
<reference evidence="9 10" key="1">
    <citation type="journal article" date="2018" name="Syst. Appl. Microbiol.">
        <title>Ereboglobus luteus gen. nov. sp. nov. from cockroach guts, and new insights into the oxygen relationship of the genera Opitutus and Didymococcus (Verrucomicrobia: Opitutaceae).</title>
        <authorList>
            <person name="Tegtmeier D."/>
            <person name="Belitz A."/>
            <person name="Radek R."/>
            <person name="Heimerl T."/>
            <person name="Brune A."/>
        </authorList>
    </citation>
    <scope>NUCLEOTIDE SEQUENCE [LARGE SCALE GENOMIC DNA]</scope>
    <source>
        <strain evidence="9 10">Ho45</strain>
    </source>
</reference>
<dbReference type="InterPro" id="IPR003918">
    <property type="entry name" value="NADH_UbQ_OxRdtase"/>
</dbReference>
<feature type="transmembrane region" description="Helical" evidence="7">
    <location>
        <begin position="338"/>
        <end position="358"/>
    </location>
</feature>
<dbReference type="GO" id="GO:0012505">
    <property type="term" value="C:endomembrane system"/>
    <property type="evidence" value="ECO:0007669"/>
    <property type="project" value="UniProtKB-SubCell"/>
</dbReference>
<dbReference type="InterPro" id="IPR010227">
    <property type="entry name" value="NADH_Q_OxRdtase_chainM/4"/>
</dbReference>
<proteinExistence type="inferred from homology"/>
<dbReference type="PANTHER" id="PTHR43507:SF4">
    <property type="entry name" value="PROTON-TRANSLOCATING NADH-QUINONE OXIDOREDUCTASE, CHAIN M"/>
    <property type="match status" value="1"/>
</dbReference>
<dbReference type="EMBL" id="CP023004">
    <property type="protein sequence ID" value="AWI07929.1"/>
    <property type="molecule type" value="Genomic_DNA"/>
</dbReference>
<dbReference type="GO" id="GO:0048039">
    <property type="term" value="F:ubiquinone binding"/>
    <property type="evidence" value="ECO:0007669"/>
    <property type="project" value="TreeGrafter"/>
</dbReference>
<accession>A0A2U8DZ82</accession>
<feature type="transmembrane region" description="Helical" evidence="7">
    <location>
        <begin position="34"/>
        <end position="51"/>
    </location>
</feature>
<feature type="domain" description="NADH:quinone oxidoreductase/Mrp antiporter transmembrane" evidence="8">
    <location>
        <begin position="135"/>
        <end position="427"/>
    </location>
</feature>
<evidence type="ECO:0000256" key="4">
    <source>
        <dbReference type="ARBA" id="ARBA00022989"/>
    </source>
</evidence>
<feature type="transmembrane region" description="Helical" evidence="7">
    <location>
        <begin position="141"/>
        <end position="160"/>
    </location>
</feature>
<keyword evidence="10" id="KW-1185">Reference proteome</keyword>
<keyword evidence="3 6" id="KW-0812">Transmembrane</keyword>
<keyword evidence="4 7" id="KW-1133">Transmembrane helix</keyword>
<evidence type="ECO:0000256" key="5">
    <source>
        <dbReference type="ARBA" id="ARBA00023136"/>
    </source>
</evidence>
<dbReference type="NCBIfam" id="TIGR01972">
    <property type="entry name" value="NDH_I_M"/>
    <property type="match status" value="1"/>
</dbReference>
<dbReference type="RefSeq" id="WP_108823737.1">
    <property type="nucleotide sequence ID" value="NZ_CP023004.1"/>
</dbReference>
<feature type="transmembrane region" description="Helical" evidence="7">
    <location>
        <begin position="286"/>
        <end position="303"/>
    </location>
</feature>
<feature type="transmembrane region" description="Helical" evidence="7">
    <location>
        <begin position="379"/>
        <end position="401"/>
    </location>
</feature>
<evidence type="ECO:0000256" key="7">
    <source>
        <dbReference type="SAM" id="Phobius"/>
    </source>
</evidence>
<dbReference type="GO" id="GO:0015990">
    <property type="term" value="P:electron transport coupled proton transport"/>
    <property type="evidence" value="ECO:0007669"/>
    <property type="project" value="TreeGrafter"/>
</dbReference>
<evidence type="ECO:0000313" key="10">
    <source>
        <dbReference type="Proteomes" id="UP000244896"/>
    </source>
</evidence>
<comment type="subcellular location">
    <subcellularLocation>
        <location evidence="1">Endomembrane system</location>
        <topology evidence="1">Multi-pass membrane protein</topology>
    </subcellularLocation>
    <subcellularLocation>
        <location evidence="6">Membrane</location>
        <topology evidence="6">Multi-pass membrane protein</topology>
    </subcellularLocation>
</comment>